<proteinExistence type="predicted"/>
<name>A0A0G4FT29_VITBC</name>
<dbReference type="InParanoid" id="A0A0G4FT29"/>
<dbReference type="EMBL" id="CDMY01000496">
    <property type="protein sequence ID" value="CEM17776.1"/>
    <property type="molecule type" value="Genomic_DNA"/>
</dbReference>
<sequence length="72" mass="8243">MEVKGEGVLMRPFIAAYILYPGRFMFCLRTHWNLQRTTRACRAYWRGHAEESDEDRAAPTACSTPDGPPLRA</sequence>
<feature type="region of interest" description="Disordered" evidence="1">
    <location>
        <begin position="49"/>
        <end position="72"/>
    </location>
</feature>
<reference evidence="2 3" key="1">
    <citation type="submission" date="2014-11" db="EMBL/GenBank/DDBJ databases">
        <authorList>
            <person name="Zhu J."/>
            <person name="Qi W."/>
            <person name="Song R."/>
        </authorList>
    </citation>
    <scope>NUCLEOTIDE SEQUENCE [LARGE SCALE GENOMIC DNA]</scope>
</reference>
<organism evidence="2 3">
    <name type="scientific">Vitrella brassicaformis (strain CCMP3155)</name>
    <dbReference type="NCBI Taxonomy" id="1169540"/>
    <lineage>
        <taxon>Eukaryota</taxon>
        <taxon>Sar</taxon>
        <taxon>Alveolata</taxon>
        <taxon>Colpodellida</taxon>
        <taxon>Vitrellaceae</taxon>
        <taxon>Vitrella</taxon>
    </lineage>
</organism>
<evidence type="ECO:0000313" key="3">
    <source>
        <dbReference type="Proteomes" id="UP000041254"/>
    </source>
</evidence>
<protein>
    <submittedName>
        <fullName evidence="2">Uncharacterized protein</fullName>
    </submittedName>
</protein>
<gene>
    <name evidence="2" type="ORF">Vbra_445</name>
</gene>
<accession>A0A0G4FT29</accession>
<keyword evidence="3" id="KW-1185">Reference proteome</keyword>
<dbReference type="VEuPathDB" id="CryptoDB:Vbra_445"/>
<evidence type="ECO:0000313" key="2">
    <source>
        <dbReference type="EMBL" id="CEM17776.1"/>
    </source>
</evidence>
<dbReference type="AlphaFoldDB" id="A0A0G4FT29"/>
<dbReference type="Proteomes" id="UP000041254">
    <property type="component" value="Unassembled WGS sequence"/>
</dbReference>
<evidence type="ECO:0000256" key="1">
    <source>
        <dbReference type="SAM" id="MobiDB-lite"/>
    </source>
</evidence>